<dbReference type="AlphaFoldDB" id="A0A941JBA2"/>
<evidence type="ECO:0000313" key="5">
    <source>
        <dbReference type="EMBL" id="MBR8645554.1"/>
    </source>
</evidence>
<organism evidence="5 6">
    <name type="scientific">Peribacillus frigoritolerans</name>
    <dbReference type="NCBI Taxonomy" id="450367"/>
    <lineage>
        <taxon>Bacteria</taxon>
        <taxon>Bacillati</taxon>
        <taxon>Bacillota</taxon>
        <taxon>Bacilli</taxon>
        <taxon>Bacillales</taxon>
        <taxon>Bacillaceae</taxon>
        <taxon>Peribacillus</taxon>
    </lineage>
</organism>
<comment type="similarity">
    <text evidence="2">Belongs to the methyl-accepting chemotaxis (MCP) protein family.</text>
</comment>
<gene>
    <name evidence="5" type="ORF">KEH51_20200</name>
</gene>
<reference evidence="5" key="1">
    <citation type="submission" date="2021-04" db="EMBL/GenBank/DDBJ databases">
        <title>Whole genome sequencing of Enterococci isolates from hospitalized patients.</title>
        <authorList>
            <person name="Ogoti B.M."/>
            <person name="Onyambu F.G."/>
        </authorList>
    </citation>
    <scope>NUCLEOTIDE SEQUENCE</scope>
    <source>
        <strain evidence="5">242</strain>
    </source>
</reference>
<dbReference type="PANTHER" id="PTHR32089:SF112">
    <property type="entry name" value="LYSOZYME-LIKE PROTEIN-RELATED"/>
    <property type="match status" value="1"/>
</dbReference>
<keyword evidence="1 3" id="KW-0807">Transducer</keyword>
<evidence type="ECO:0000259" key="4">
    <source>
        <dbReference type="PROSITE" id="PS50111"/>
    </source>
</evidence>
<dbReference type="EMBL" id="JAGTPW010000041">
    <property type="protein sequence ID" value="MBR8645554.1"/>
    <property type="molecule type" value="Genomic_DNA"/>
</dbReference>
<dbReference type="PANTHER" id="PTHR32089">
    <property type="entry name" value="METHYL-ACCEPTING CHEMOTAXIS PROTEIN MCPB"/>
    <property type="match status" value="1"/>
</dbReference>
<name>A0A941JBA2_9BACI</name>
<evidence type="ECO:0000256" key="3">
    <source>
        <dbReference type="PROSITE-ProRule" id="PRU00284"/>
    </source>
</evidence>
<dbReference type="SUPFAM" id="SSF58104">
    <property type="entry name" value="Methyl-accepting chemotaxis protein (MCP) signaling domain"/>
    <property type="match status" value="1"/>
</dbReference>
<dbReference type="GO" id="GO:0016020">
    <property type="term" value="C:membrane"/>
    <property type="evidence" value="ECO:0007669"/>
    <property type="project" value="InterPro"/>
</dbReference>
<comment type="caution">
    <text evidence="5">The sequence shown here is derived from an EMBL/GenBank/DDBJ whole genome shotgun (WGS) entry which is preliminary data.</text>
</comment>
<dbReference type="Gene3D" id="1.10.287.950">
    <property type="entry name" value="Methyl-accepting chemotaxis protein"/>
    <property type="match status" value="1"/>
</dbReference>
<dbReference type="PROSITE" id="PS50111">
    <property type="entry name" value="CHEMOTAXIS_TRANSDUC_2"/>
    <property type="match status" value="1"/>
</dbReference>
<dbReference type="PRINTS" id="PR00260">
    <property type="entry name" value="CHEMTRNSDUCR"/>
</dbReference>
<evidence type="ECO:0000256" key="2">
    <source>
        <dbReference type="ARBA" id="ARBA00029447"/>
    </source>
</evidence>
<dbReference type="Pfam" id="PF00015">
    <property type="entry name" value="MCPsignal"/>
    <property type="match status" value="1"/>
</dbReference>
<dbReference type="InterPro" id="IPR004089">
    <property type="entry name" value="MCPsignal_dom"/>
</dbReference>
<protein>
    <recommendedName>
        <fullName evidence="4">Methyl-accepting transducer domain-containing protein</fullName>
    </recommendedName>
</protein>
<evidence type="ECO:0000256" key="1">
    <source>
        <dbReference type="ARBA" id="ARBA00023224"/>
    </source>
</evidence>
<sequence>MEATFHIYNGHCFRVTNAISKISEQTNLLSLNASIKAARAGESGKGFAVVANEVRSLADGSKEATKIIQAIIQSILSDTEELLKTTNETNQISKDQKNAVSTVSEAMKELEDSVGKYPIRFRSKLLLPMNLFNIHSSLHS</sequence>
<accession>A0A941JBA2</accession>
<dbReference type="InterPro" id="IPR004090">
    <property type="entry name" value="Chemotax_Me-accpt_rcpt"/>
</dbReference>
<dbReference type="Proteomes" id="UP000680045">
    <property type="component" value="Unassembled WGS sequence"/>
</dbReference>
<feature type="domain" description="Methyl-accepting transducer" evidence="4">
    <location>
        <begin position="14"/>
        <end position="140"/>
    </location>
</feature>
<proteinExistence type="inferred from homology"/>
<dbReference type="GO" id="GO:0006935">
    <property type="term" value="P:chemotaxis"/>
    <property type="evidence" value="ECO:0007669"/>
    <property type="project" value="InterPro"/>
</dbReference>
<evidence type="ECO:0000313" key="6">
    <source>
        <dbReference type="Proteomes" id="UP000680045"/>
    </source>
</evidence>
<dbReference type="GO" id="GO:0007165">
    <property type="term" value="P:signal transduction"/>
    <property type="evidence" value="ECO:0007669"/>
    <property type="project" value="UniProtKB-KW"/>
</dbReference>
<dbReference type="GO" id="GO:0004888">
    <property type="term" value="F:transmembrane signaling receptor activity"/>
    <property type="evidence" value="ECO:0007669"/>
    <property type="project" value="InterPro"/>
</dbReference>